<reference evidence="9" key="1">
    <citation type="submission" date="2025-08" db="UniProtKB">
        <authorList>
            <consortium name="Ensembl"/>
        </authorList>
    </citation>
    <scope>IDENTIFICATION</scope>
</reference>
<evidence type="ECO:0000256" key="3">
    <source>
        <dbReference type="ARBA" id="ARBA00022801"/>
    </source>
</evidence>
<dbReference type="GO" id="GO:0008270">
    <property type="term" value="F:zinc ion binding"/>
    <property type="evidence" value="ECO:0007669"/>
    <property type="project" value="UniProtKB-UniRule"/>
</dbReference>
<evidence type="ECO:0000313" key="9">
    <source>
        <dbReference type="Ensembl" id="ENSCSEP00000014352.1"/>
    </source>
</evidence>
<dbReference type="InterPro" id="IPR001506">
    <property type="entry name" value="Peptidase_M12A"/>
</dbReference>
<name>A0A3P8VJ38_CYNSE</name>
<evidence type="ECO:0000259" key="8">
    <source>
        <dbReference type="PROSITE" id="PS51864"/>
    </source>
</evidence>
<evidence type="ECO:0000313" key="10">
    <source>
        <dbReference type="Proteomes" id="UP000265120"/>
    </source>
</evidence>
<keyword evidence="4 6" id="KW-0862">Zinc</keyword>
<evidence type="ECO:0000256" key="4">
    <source>
        <dbReference type="ARBA" id="ARBA00022833"/>
    </source>
</evidence>
<keyword evidence="1 6" id="KW-0645">Protease</keyword>
<comment type="caution">
    <text evidence="6">Lacks conserved residue(s) required for the propagation of feature annotation.</text>
</comment>
<protein>
    <recommendedName>
        <fullName evidence="7">Metalloendopeptidase</fullName>
        <ecNumber evidence="7">3.4.24.-</ecNumber>
    </recommendedName>
</protein>
<dbReference type="EC" id="3.4.24.-" evidence="7"/>
<dbReference type="InParanoid" id="A0A3P8VJ38"/>
<evidence type="ECO:0000256" key="1">
    <source>
        <dbReference type="ARBA" id="ARBA00022670"/>
    </source>
</evidence>
<keyword evidence="2 6" id="KW-0479">Metal-binding</keyword>
<evidence type="ECO:0000256" key="2">
    <source>
        <dbReference type="ARBA" id="ARBA00022723"/>
    </source>
</evidence>
<dbReference type="Ensembl" id="ENSCSET00000014522.1">
    <property type="protein sequence ID" value="ENSCSEP00000014352.1"/>
    <property type="gene ID" value="ENSCSEG00000009234.1"/>
</dbReference>
<organism evidence="9 10">
    <name type="scientific">Cynoglossus semilaevis</name>
    <name type="common">Tongue sole</name>
    <dbReference type="NCBI Taxonomy" id="244447"/>
    <lineage>
        <taxon>Eukaryota</taxon>
        <taxon>Metazoa</taxon>
        <taxon>Chordata</taxon>
        <taxon>Craniata</taxon>
        <taxon>Vertebrata</taxon>
        <taxon>Euteleostomi</taxon>
        <taxon>Actinopterygii</taxon>
        <taxon>Neopterygii</taxon>
        <taxon>Teleostei</taxon>
        <taxon>Neoteleostei</taxon>
        <taxon>Acanthomorphata</taxon>
        <taxon>Carangaria</taxon>
        <taxon>Pleuronectiformes</taxon>
        <taxon>Pleuronectoidei</taxon>
        <taxon>Cynoglossidae</taxon>
        <taxon>Cynoglossinae</taxon>
        <taxon>Cynoglossus</taxon>
    </lineage>
</organism>
<accession>A0A3P8VJ38</accession>
<dbReference type="InterPro" id="IPR006026">
    <property type="entry name" value="Peptidase_Metallo"/>
</dbReference>
<sequence>MCYYIWFLKDLCTFMLLAKVIILIMRNIIENIGNYTNFWECDFTGNIIEGDILRNPRRTASSCVTDSCKWPKVNGVVKVPYVFENGYKNVQKNLIKNYLSIFKDQTCVEFVPRTDETDYIAFTNQMGCASYVGRQGGKQVVFLKHENNGVTCVDSYVVQHEALHVIGFLHEQNRIDRDDHVTIHWDNIQSELQPNFKIYSSVNLGIPYDYNSILHYSRTTFSENGQPTITANDDYDRVLGGSVLSADDIRRVKALYECCKCWRDKYYLTCDNTCNVKICRYILNS</sequence>
<dbReference type="GO" id="GO:0006508">
    <property type="term" value="P:proteolysis"/>
    <property type="evidence" value="ECO:0007669"/>
    <property type="project" value="UniProtKB-KW"/>
</dbReference>
<dbReference type="Pfam" id="PF01400">
    <property type="entry name" value="Astacin"/>
    <property type="match status" value="1"/>
</dbReference>
<keyword evidence="5 6" id="KW-0482">Metalloprotease</keyword>
<feature type="binding site" evidence="6">
    <location>
        <position position="170"/>
    </location>
    <ligand>
        <name>Zn(2+)</name>
        <dbReference type="ChEBI" id="CHEBI:29105"/>
        <note>catalytic</note>
    </ligand>
</feature>
<comment type="cofactor">
    <cofactor evidence="6 7">
        <name>Zn(2+)</name>
        <dbReference type="ChEBI" id="CHEBI:29105"/>
    </cofactor>
    <text evidence="6 7">Binds 1 zinc ion per subunit.</text>
</comment>
<dbReference type="InterPro" id="IPR024079">
    <property type="entry name" value="MetalloPept_cat_dom_sf"/>
</dbReference>
<feature type="active site" evidence="6">
    <location>
        <position position="161"/>
    </location>
</feature>
<reference evidence="9" key="2">
    <citation type="submission" date="2025-09" db="UniProtKB">
        <authorList>
            <consortium name="Ensembl"/>
        </authorList>
    </citation>
    <scope>IDENTIFICATION</scope>
</reference>
<keyword evidence="10" id="KW-1185">Reference proteome</keyword>
<feature type="binding site" evidence="6">
    <location>
        <position position="160"/>
    </location>
    <ligand>
        <name>Zn(2+)</name>
        <dbReference type="ChEBI" id="CHEBI:29105"/>
        <note>catalytic</note>
    </ligand>
</feature>
<keyword evidence="3 6" id="KW-0378">Hydrolase</keyword>
<dbReference type="PANTHER" id="PTHR10127">
    <property type="entry name" value="DISCOIDIN, CUB, EGF, LAMININ , AND ZINC METALLOPROTEASE DOMAIN CONTAINING"/>
    <property type="match status" value="1"/>
</dbReference>
<evidence type="ECO:0000256" key="6">
    <source>
        <dbReference type="PROSITE-ProRule" id="PRU01211"/>
    </source>
</evidence>
<dbReference type="GO" id="GO:0004222">
    <property type="term" value="F:metalloendopeptidase activity"/>
    <property type="evidence" value="ECO:0007669"/>
    <property type="project" value="UniProtKB-UniRule"/>
</dbReference>
<evidence type="ECO:0000256" key="7">
    <source>
        <dbReference type="RuleBase" id="RU361183"/>
    </source>
</evidence>
<feature type="binding site" evidence="6">
    <location>
        <position position="164"/>
    </location>
    <ligand>
        <name>Zn(2+)</name>
        <dbReference type="ChEBI" id="CHEBI:29105"/>
        <note>catalytic</note>
    </ligand>
</feature>
<feature type="domain" description="Peptidase M12A" evidence="8">
    <location>
        <begin position="57"/>
        <end position="260"/>
    </location>
</feature>
<dbReference type="Gene3D" id="3.40.390.10">
    <property type="entry name" value="Collagenase (Catalytic Domain)"/>
    <property type="match status" value="1"/>
</dbReference>
<dbReference type="Proteomes" id="UP000265120">
    <property type="component" value="Unassembled WGS sequence"/>
</dbReference>
<evidence type="ECO:0000256" key="5">
    <source>
        <dbReference type="ARBA" id="ARBA00023049"/>
    </source>
</evidence>
<dbReference type="GeneTree" id="ENSGT00940000154856"/>
<dbReference type="PROSITE" id="PS51864">
    <property type="entry name" value="ASTACIN"/>
    <property type="match status" value="1"/>
</dbReference>
<dbReference type="PRINTS" id="PR00480">
    <property type="entry name" value="ASTACIN"/>
</dbReference>
<dbReference type="PANTHER" id="PTHR10127:SF780">
    <property type="entry name" value="METALLOENDOPEPTIDASE"/>
    <property type="match status" value="1"/>
</dbReference>
<dbReference type="SUPFAM" id="SSF55486">
    <property type="entry name" value="Metalloproteases ('zincins'), catalytic domain"/>
    <property type="match status" value="1"/>
</dbReference>
<dbReference type="OMA" id="HENNGVT"/>
<proteinExistence type="predicted"/>
<dbReference type="SMART" id="SM00235">
    <property type="entry name" value="ZnMc"/>
    <property type="match status" value="1"/>
</dbReference>
<dbReference type="AlphaFoldDB" id="A0A3P8VJ38"/>